<sequence length="145" mass="15714">MAGSASLALSAGIPGAADPVIPVCQKWLRLNAKQDALTLRWQKLESFVGREYNWFRLSEAERQLVPEAAEMAAIDQSVDALFNTRQDILSRLPDIKATSLYGVSLKLSVATASVLPDENTEAHALLQSTLNDLSSLMEASGSLQK</sequence>
<comment type="caution">
    <text evidence="1">The sequence shown here is derived from an EMBL/GenBank/DDBJ whole genome shotgun (WGS) entry which is preliminary data.</text>
</comment>
<name>A0A059FXL0_9PROT</name>
<keyword evidence="2" id="KW-1185">Reference proteome</keyword>
<proteinExistence type="predicted"/>
<dbReference type="PATRIC" id="fig|1280951.3.peg.972"/>
<dbReference type="RefSeq" id="WP_011645313.1">
    <property type="nucleotide sequence ID" value="NZ_ARYI01000003.1"/>
</dbReference>
<protein>
    <submittedName>
        <fullName evidence="1">Uncharacterized protein</fullName>
    </submittedName>
</protein>
<organism evidence="1 2">
    <name type="scientific">Hyphomonas hirschiana VP5</name>
    <dbReference type="NCBI Taxonomy" id="1280951"/>
    <lineage>
        <taxon>Bacteria</taxon>
        <taxon>Pseudomonadati</taxon>
        <taxon>Pseudomonadota</taxon>
        <taxon>Alphaproteobacteria</taxon>
        <taxon>Hyphomonadales</taxon>
        <taxon>Hyphomonadaceae</taxon>
        <taxon>Hyphomonas</taxon>
    </lineage>
</organism>
<evidence type="ECO:0000313" key="1">
    <source>
        <dbReference type="EMBL" id="KCZ95445.1"/>
    </source>
</evidence>
<dbReference type="Proteomes" id="UP000025061">
    <property type="component" value="Unassembled WGS sequence"/>
</dbReference>
<gene>
    <name evidence="1" type="ORF">HHI_04795</name>
</gene>
<dbReference type="EMBL" id="ARYI01000003">
    <property type="protein sequence ID" value="KCZ95445.1"/>
    <property type="molecule type" value="Genomic_DNA"/>
</dbReference>
<evidence type="ECO:0000313" key="2">
    <source>
        <dbReference type="Proteomes" id="UP000025061"/>
    </source>
</evidence>
<reference evidence="1 2" key="1">
    <citation type="submission" date="2013-04" db="EMBL/GenBank/DDBJ databases">
        <title>Hyphomonas hirschiana VP5 Genome Sequencing.</title>
        <authorList>
            <person name="Lai Q."/>
            <person name="Shao Z."/>
        </authorList>
    </citation>
    <scope>NUCLEOTIDE SEQUENCE [LARGE SCALE GENOMIC DNA]</scope>
    <source>
        <strain evidence="1 2">VP5</strain>
    </source>
</reference>
<dbReference type="AlphaFoldDB" id="A0A059FXL0"/>
<accession>A0A059FXL0</accession>